<proteinExistence type="predicted"/>
<accession>A0A3B0CFZ9</accession>
<feature type="transmembrane region" description="Helical" evidence="7">
    <location>
        <begin position="6"/>
        <end position="27"/>
    </location>
</feature>
<name>A0A3B0CFZ9_9FLAO</name>
<dbReference type="GO" id="GO:0042121">
    <property type="term" value="P:alginic acid biosynthetic process"/>
    <property type="evidence" value="ECO:0007669"/>
    <property type="project" value="UniProtKB-UniPathway"/>
</dbReference>
<dbReference type="Proteomes" id="UP000276603">
    <property type="component" value="Unassembled WGS sequence"/>
</dbReference>
<comment type="caution">
    <text evidence="9">The sequence shown here is derived from an EMBL/GenBank/DDBJ whole genome shotgun (WGS) entry which is preliminary data.</text>
</comment>
<evidence type="ECO:0000256" key="6">
    <source>
        <dbReference type="ARBA" id="ARBA00022841"/>
    </source>
</evidence>
<keyword evidence="5" id="KW-0574">Periplasm</keyword>
<evidence type="ECO:0000259" key="8">
    <source>
        <dbReference type="Pfam" id="PF16822"/>
    </source>
</evidence>
<reference evidence="9 10" key="1">
    <citation type="submission" date="2018-10" db="EMBL/GenBank/DDBJ databases">
        <title>Ulvibacterium marinum gen. nov., sp. nov., a novel marine bacterium of the family Flavobacteriaceae, isolated from a culture of the green alga Ulva prolifera.</title>
        <authorList>
            <person name="Zhang Z."/>
        </authorList>
    </citation>
    <scope>NUCLEOTIDE SEQUENCE [LARGE SCALE GENOMIC DNA]</scope>
    <source>
        <strain evidence="9 10">CCMM003</strain>
    </source>
</reference>
<comment type="subcellular location">
    <subcellularLocation>
        <location evidence="1">Periplasm</location>
    </subcellularLocation>
</comment>
<dbReference type="InterPro" id="IPR031811">
    <property type="entry name" value="ALGX/ALGJ_SGNH-like"/>
</dbReference>
<keyword evidence="3" id="KW-0808">Transferase</keyword>
<keyword evidence="7" id="KW-1133">Transmembrane helix</keyword>
<keyword evidence="4" id="KW-0732">Signal</keyword>
<protein>
    <recommendedName>
        <fullName evidence="8">AlgX/AlgJ SGNH hydrolase-like domain-containing protein</fullName>
    </recommendedName>
</protein>
<dbReference type="Pfam" id="PF16822">
    <property type="entry name" value="ALGX"/>
    <property type="match status" value="1"/>
</dbReference>
<sequence length="569" mass="66995">MKKITLYSILFCFLFVILFVFNAKYIVINYQPKKLKVYIEVISTEEDIFQLYYREVDGKLNESLSQKIKIEASEEVQKLKFDIPDSLNVSHFRFDYGNRGRKSDVLINEITFAYNGNKEIISSNLITEFFRINRYSEKRENRFSRKTIEGLSNPFLLSRDLEKLINCLKEKPNYSRVTLNILLSAVLAFSVIIALLFYSKKKSILVSIDFIFVFAFMLLLILPHMDEYFNLDTIAISEKRDLQKKPELTVENYDEYPKEFENYYNDNFGFRKRMVSIGAMLKIKLFNSTPNSNNVIVGNEDWLFYWKSDIIKNSYLNKNPFSKEDLGTYGNSILEMKNFCLQKNKFFLATVYPNKHTIYEDKIPKRIGKIKKDTNERINQFYAFLNKNKVLNVDHRDTLMASKDNHQLYLKNDSHWNANGAYYAYFHILKMISEYDSMISPPLPRKEFKLIEVENYKGGDLLPILGIDNSFEFFTDTYIKHPPREPHFKSTESAYGKGTLLIENLKSDNLKTAVFFGDSYSKELIKFIPLHFRKTVLISSIQLKKAWLEDINPDIIVYGIVERNLENFE</sequence>
<dbReference type="AlphaFoldDB" id="A0A3B0CFZ9"/>
<evidence type="ECO:0000313" key="10">
    <source>
        <dbReference type="Proteomes" id="UP000276603"/>
    </source>
</evidence>
<evidence type="ECO:0000256" key="5">
    <source>
        <dbReference type="ARBA" id="ARBA00022764"/>
    </source>
</evidence>
<evidence type="ECO:0000256" key="4">
    <source>
        <dbReference type="ARBA" id="ARBA00022729"/>
    </source>
</evidence>
<dbReference type="GO" id="GO:0042597">
    <property type="term" value="C:periplasmic space"/>
    <property type="evidence" value="ECO:0007669"/>
    <property type="project" value="UniProtKB-SubCell"/>
</dbReference>
<comment type="pathway">
    <text evidence="2">Glycan biosynthesis; alginate biosynthesis.</text>
</comment>
<evidence type="ECO:0000256" key="7">
    <source>
        <dbReference type="SAM" id="Phobius"/>
    </source>
</evidence>
<dbReference type="OrthoDB" id="175771at2"/>
<keyword evidence="10" id="KW-1185">Reference proteome</keyword>
<evidence type="ECO:0000256" key="3">
    <source>
        <dbReference type="ARBA" id="ARBA00022679"/>
    </source>
</evidence>
<gene>
    <name evidence="9" type="ORF">D7Z94_02745</name>
</gene>
<evidence type="ECO:0000256" key="1">
    <source>
        <dbReference type="ARBA" id="ARBA00004418"/>
    </source>
</evidence>
<feature type="transmembrane region" description="Helical" evidence="7">
    <location>
        <begin position="177"/>
        <end position="198"/>
    </location>
</feature>
<feature type="domain" description="AlgX/AlgJ SGNH hydrolase-like" evidence="8">
    <location>
        <begin position="295"/>
        <end position="523"/>
    </location>
</feature>
<organism evidence="9 10">
    <name type="scientific">Ulvibacterium marinum</name>
    <dbReference type="NCBI Taxonomy" id="2419782"/>
    <lineage>
        <taxon>Bacteria</taxon>
        <taxon>Pseudomonadati</taxon>
        <taxon>Bacteroidota</taxon>
        <taxon>Flavobacteriia</taxon>
        <taxon>Flavobacteriales</taxon>
        <taxon>Flavobacteriaceae</taxon>
        <taxon>Ulvibacterium</taxon>
    </lineage>
</organism>
<dbReference type="UniPathway" id="UPA00286"/>
<keyword evidence="7" id="KW-0812">Transmembrane</keyword>
<evidence type="ECO:0000256" key="2">
    <source>
        <dbReference type="ARBA" id="ARBA00005182"/>
    </source>
</evidence>
<evidence type="ECO:0000313" key="9">
    <source>
        <dbReference type="EMBL" id="RKN82777.1"/>
    </source>
</evidence>
<dbReference type="EMBL" id="RBCJ01000001">
    <property type="protein sequence ID" value="RKN82777.1"/>
    <property type="molecule type" value="Genomic_DNA"/>
</dbReference>
<dbReference type="GO" id="GO:0016740">
    <property type="term" value="F:transferase activity"/>
    <property type="evidence" value="ECO:0007669"/>
    <property type="project" value="UniProtKB-KW"/>
</dbReference>
<feature type="transmembrane region" description="Helical" evidence="7">
    <location>
        <begin position="204"/>
        <end position="222"/>
    </location>
</feature>
<dbReference type="RefSeq" id="WP_120709968.1">
    <property type="nucleotide sequence ID" value="NZ_RBCJ01000001.1"/>
</dbReference>
<keyword evidence="7" id="KW-0472">Membrane</keyword>
<keyword evidence="6" id="KW-0016">Alginate biosynthesis</keyword>